<dbReference type="CDD" id="cd07034">
    <property type="entry name" value="TPP_PYR_PFOR_IOR-alpha_like"/>
    <property type="match status" value="1"/>
</dbReference>
<evidence type="ECO:0000313" key="5">
    <source>
        <dbReference type="EMBL" id="TET59466.1"/>
    </source>
</evidence>
<name>A0A523VXG8_UNCAE</name>
<dbReference type="InterPro" id="IPR052368">
    <property type="entry name" value="2-oxoacid_oxidoreductase"/>
</dbReference>
<evidence type="ECO:0000259" key="4">
    <source>
        <dbReference type="Pfam" id="PF17147"/>
    </source>
</evidence>
<dbReference type="Pfam" id="PF17147">
    <property type="entry name" value="PFOR_II"/>
    <property type="match status" value="1"/>
</dbReference>
<dbReference type="InterPro" id="IPR029061">
    <property type="entry name" value="THDP-binding"/>
</dbReference>
<dbReference type="Gene3D" id="3.40.50.970">
    <property type="match status" value="1"/>
</dbReference>
<dbReference type="InterPro" id="IPR033412">
    <property type="entry name" value="PFOR_II"/>
</dbReference>
<dbReference type="FunFam" id="3.40.50.970:FF:000022">
    <property type="entry name" value="2-oxoglutarate ferredoxin oxidoreductase alpha subunit"/>
    <property type="match status" value="1"/>
</dbReference>
<evidence type="ECO:0000256" key="2">
    <source>
        <dbReference type="SAM" id="Coils"/>
    </source>
</evidence>
<keyword evidence="2" id="KW-0175">Coiled coil</keyword>
<comment type="caution">
    <text evidence="5">The sequence shown here is derived from an EMBL/GenBank/DDBJ whole genome shotgun (WGS) entry which is preliminary data.</text>
</comment>
<keyword evidence="1" id="KW-0560">Oxidoreductase</keyword>
<reference evidence="5 6" key="1">
    <citation type="submission" date="2019-03" db="EMBL/GenBank/DDBJ databases">
        <title>Metabolic potential of uncultured bacteria and archaea associated with petroleum seepage in deep-sea sediments.</title>
        <authorList>
            <person name="Dong X."/>
            <person name="Hubert C."/>
        </authorList>
    </citation>
    <scope>NUCLEOTIDE SEQUENCE [LARGE SCALE GENOMIC DNA]</scope>
    <source>
        <strain evidence="5">E29_bin52</strain>
    </source>
</reference>
<accession>A0A523VXG8</accession>
<gene>
    <name evidence="5" type="ORF">E3J48_07790</name>
</gene>
<dbReference type="PANTHER" id="PTHR43088:SF1">
    <property type="entry name" value="SUBUNIT OF PYRUVATE:FLAVODOXIN OXIDOREDUCTASE"/>
    <property type="match status" value="1"/>
</dbReference>
<dbReference type="SUPFAM" id="SSF52518">
    <property type="entry name" value="Thiamin diphosphate-binding fold (THDP-binding)"/>
    <property type="match status" value="1"/>
</dbReference>
<dbReference type="InterPro" id="IPR002880">
    <property type="entry name" value="Pyrv_Fd/Flavodoxin_OxRdtase_N"/>
</dbReference>
<feature type="coiled-coil region" evidence="2">
    <location>
        <begin position="242"/>
        <end position="269"/>
    </location>
</feature>
<dbReference type="GO" id="GO:0016491">
    <property type="term" value="F:oxidoreductase activity"/>
    <property type="evidence" value="ECO:0007669"/>
    <property type="project" value="UniProtKB-KW"/>
</dbReference>
<dbReference type="Proteomes" id="UP000319130">
    <property type="component" value="Unassembled WGS sequence"/>
</dbReference>
<feature type="domain" description="Pyruvate:ferredoxin oxidoreductase core" evidence="4">
    <location>
        <begin position="274"/>
        <end position="368"/>
    </location>
</feature>
<evidence type="ECO:0000256" key="1">
    <source>
        <dbReference type="ARBA" id="ARBA00023002"/>
    </source>
</evidence>
<dbReference type="FunFam" id="3.40.50.920:FF:000013">
    <property type="entry name" value="Ferredoxin oxidoreductase alpha subunit"/>
    <property type="match status" value="1"/>
</dbReference>
<protein>
    <submittedName>
        <fullName evidence="5">2-oxoacid:acceptor oxidoreductase subunit alpha</fullName>
    </submittedName>
</protein>
<organism evidence="5 6">
    <name type="scientific">Aerophobetes bacterium</name>
    <dbReference type="NCBI Taxonomy" id="2030807"/>
    <lineage>
        <taxon>Bacteria</taxon>
        <taxon>Candidatus Aerophobota</taxon>
    </lineage>
</organism>
<dbReference type="PANTHER" id="PTHR43088">
    <property type="entry name" value="SUBUNIT OF PYRUVATE:FLAVODOXIN OXIDOREDUCTASE-RELATED"/>
    <property type="match status" value="1"/>
</dbReference>
<dbReference type="SUPFAM" id="SSF52922">
    <property type="entry name" value="TK C-terminal domain-like"/>
    <property type="match status" value="1"/>
</dbReference>
<proteinExistence type="predicted"/>
<dbReference type="Gene3D" id="3.40.50.920">
    <property type="match status" value="1"/>
</dbReference>
<evidence type="ECO:0000313" key="6">
    <source>
        <dbReference type="Proteomes" id="UP000319130"/>
    </source>
</evidence>
<dbReference type="Pfam" id="PF01855">
    <property type="entry name" value="POR_N"/>
    <property type="match status" value="1"/>
</dbReference>
<sequence>MEKPGLISGNEAVAYGALAAGVRFFAGYPITPSSEIAETLSELLPRMGGKFIQMEDELASMGAIVGASLAGVNSMTATSGPGFSLMQENIGFAFMTEVPCVIVNVQRGGPSTGLPTKPSQGDVMQTRWGTHGGCNTIALCPWSVRETFNLTIDCVNLANRYRLPVVLLLDEVIAHMREKVVLPSFGGVKKVQRKKPTCLPQEYLPYEITEDDIPPMADFGEGYRYHVTGLTHDPTGFPTSNAKEIDQLVRRLYGKIERYRDEITRIEEEYLADAQILVFAYGSVSRSAISAVKEARARGIKAGLLRPVSIWPFPDKQISRLADQLKAIIVAEMNLGQMIGEVRRASCERVKILGVTRVDGELITPDEILTAIQEVS</sequence>
<dbReference type="NCBIfam" id="NF006412">
    <property type="entry name" value="PRK08659.1"/>
    <property type="match status" value="1"/>
</dbReference>
<dbReference type="AlphaFoldDB" id="A0A523VXG8"/>
<dbReference type="EMBL" id="SOIZ01000359">
    <property type="protein sequence ID" value="TET59466.1"/>
    <property type="molecule type" value="Genomic_DNA"/>
</dbReference>
<evidence type="ECO:0000259" key="3">
    <source>
        <dbReference type="Pfam" id="PF01855"/>
    </source>
</evidence>
<feature type="domain" description="Pyruvate flavodoxin/ferredoxin oxidoreductase pyrimidine binding" evidence="3">
    <location>
        <begin position="16"/>
        <end position="250"/>
    </location>
</feature>
<dbReference type="InterPro" id="IPR009014">
    <property type="entry name" value="Transketo_C/PFOR_II"/>
</dbReference>